<gene>
    <name evidence="1" type="ORF">J2X21_000713</name>
</gene>
<accession>A0ABU2A338</accession>
<sequence length="132" mass="14145">MKLSPLHGAMAQLAVLPTAVLALSVKHGERVYVQVNPSQGLALSEKRIIEGLVDRARRACNDLKRAWVIAEAEGPFSLKPNPETLTVKALLVAYGLDAERIKGGNQRVAVGSMKSTAETTLVRVELTCDANA</sequence>
<dbReference type="Proteomes" id="UP001180825">
    <property type="component" value="Unassembled WGS sequence"/>
</dbReference>
<organism evidence="1 2">
    <name type="scientific">Roseateles asaccharophilus</name>
    <dbReference type="NCBI Taxonomy" id="582607"/>
    <lineage>
        <taxon>Bacteria</taxon>
        <taxon>Pseudomonadati</taxon>
        <taxon>Pseudomonadota</taxon>
        <taxon>Betaproteobacteria</taxon>
        <taxon>Burkholderiales</taxon>
        <taxon>Sphaerotilaceae</taxon>
        <taxon>Roseateles</taxon>
    </lineage>
</organism>
<evidence type="ECO:0000313" key="1">
    <source>
        <dbReference type="EMBL" id="MDR7331601.1"/>
    </source>
</evidence>
<dbReference type="RefSeq" id="WP_310324964.1">
    <property type="nucleotide sequence ID" value="NZ_JAVDXV010000001.1"/>
</dbReference>
<keyword evidence="2" id="KW-1185">Reference proteome</keyword>
<protein>
    <submittedName>
        <fullName evidence="1">Uncharacterized protein</fullName>
    </submittedName>
</protein>
<evidence type="ECO:0000313" key="2">
    <source>
        <dbReference type="Proteomes" id="UP001180825"/>
    </source>
</evidence>
<proteinExistence type="predicted"/>
<comment type="caution">
    <text evidence="1">The sequence shown here is derived from an EMBL/GenBank/DDBJ whole genome shotgun (WGS) entry which is preliminary data.</text>
</comment>
<reference evidence="1 2" key="1">
    <citation type="submission" date="2023-07" db="EMBL/GenBank/DDBJ databases">
        <title>Sorghum-associated microbial communities from plants grown in Nebraska, USA.</title>
        <authorList>
            <person name="Schachtman D."/>
        </authorList>
    </citation>
    <scope>NUCLEOTIDE SEQUENCE [LARGE SCALE GENOMIC DNA]</scope>
    <source>
        <strain evidence="1 2">BE316</strain>
    </source>
</reference>
<name>A0ABU2A338_9BURK</name>
<dbReference type="EMBL" id="JAVDXV010000001">
    <property type="protein sequence ID" value="MDR7331601.1"/>
    <property type="molecule type" value="Genomic_DNA"/>
</dbReference>